<feature type="transmembrane region" description="Helical" evidence="2">
    <location>
        <begin position="12"/>
        <end position="31"/>
    </location>
</feature>
<sequence>MITVLWEHVAPYGWLLTFTCLLAYFIFNNLIRPKLKALWESKELIERKKFDENVHARIAARLEIAREAQQRRHDAVAEEAKRAAEEAARKKLELMEKELRNKSVLETTLISRDLNMKKKMADKRQSPGEFIDAHISAKPVVVFSKTWCSYCRKAKAALATLRLRKEQYEYIELDERTDLPVDAIQDEFQKRYGSRSVPKVFIGGEFIGGGDDVARLLHDGELESLVEAVLTSH</sequence>
<dbReference type="PANTHER" id="PTHR45694:SF18">
    <property type="entry name" value="GLUTAREDOXIN-1-RELATED"/>
    <property type="match status" value="1"/>
</dbReference>
<reference evidence="5" key="1">
    <citation type="submission" date="2020-12" db="UniProtKB">
        <authorList>
            <consortium name="WormBaseParasite"/>
        </authorList>
    </citation>
    <scope>IDENTIFICATION</scope>
    <source>
        <strain evidence="5">MHco3</strain>
    </source>
</reference>
<dbReference type="Pfam" id="PF00462">
    <property type="entry name" value="Glutaredoxin"/>
    <property type="match status" value="1"/>
</dbReference>
<name>A0A7I4YD19_HAECO</name>
<evidence type="ECO:0000259" key="3">
    <source>
        <dbReference type="Pfam" id="PF00462"/>
    </source>
</evidence>
<evidence type="ECO:0000256" key="1">
    <source>
        <dbReference type="SAM" id="Coils"/>
    </source>
</evidence>
<evidence type="ECO:0000313" key="5">
    <source>
        <dbReference type="WBParaSite" id="HCON_00083250-00001"/>
    </source>
</evidence>
<keyword evidence="4" id="KW-1185">Reference proteome</keyword>
<dbReference type="PROSITE" id="PS51354">
    <property type="entry name" value="GLUTAREDOXIN_2"/>
    <property type="match status" value="1"/>
</dbReference>
<dbReference type="Proteomes" id="UP000025227">
    <property type="component" value="Unplaced"/>
</dbReference>
<dbReference type="OMA" id="CKNAKRA"/>
<dbReference type="Gene3D" id="3.40.30.10">
    <property type="entry name" value="Glutaredoxin"/>
    <property type="match status" value="1"/>
</dbReference>
<dbReference type="InterPro" id="IPR036249">
    <property type="entry name" value="Thioredoxin-like_sf"/>
</dbReference>
<dbReference type="AlphaFoldDB" id="A0A7I4YD19"/>
<dbReference type="GO" id="GO:0034599">
    <property type="term" value="P:cellular response to oxidative stress"/>
    <property type="evidence" value="ECO:0007669"/>
    <property type="project" value="TreeGrafter"/>
</dbReference>
<keyword evidence="2" id="KW-0812">Transmembrane</keyword>
<evidence type="ECO:0000256" key="2">
    <source>
        <dbReference type="SAM" id="Phobius"/>
    </source>
</evidence>
<accession>A0A7I4YD19</accession>
<proteinExistence type="predicted"/>
<feature type="coiled-coil region" evidence="1">
    <location>
        <begin position="59"/>
        <end position="102"/>
    </location>
</feature>
<protein>
    <submittedName>
        <fullName evidence="5">Glutaredoxin domain-containing protein</fullName>
    </submittedName>
</protein>
<dbReference type="PANTHER" id="PTHR45694">
    <property type="entry name" value="GLUTAREDOXIN 2"/>
    <property type="match status" value="1"/>
</dbReference>
<organism evidence="4 5">
    <name type="scientific">Haemonchus contortus</name>
    <name type="common">Barber pole worm</name>
    <dbReference type="NCBI Taxonomy" id="6289"/>
    <lineage>
        <taxon>Eukaryota</taxon>
        <taxon>Metazoa</taxon>
        <taxon>Ecdysozoa</taxon>
        <taxon>Nematoda</taxon>
        <taxon>Chromadorea</taxon>
        <taxon>Rhabditida</taxon>
        <taxon>Rhabditina</taxon>
        <taxon>Rhabditomorpha</taxon>
        <taxon>Strongyloidea</taxon>
        <taxon>Trichostrongylidae</taxon>
        <taxon>Haemonchus</taxon>
    </lineage>
</organism>
<evidence type="ECO:0000313" key="4">
    <source>
        <dbReference type="Proteomes" id="UP000025227"/>
    </source>
</evidence>
<dbReference type="GO" id="GO:0005737">
    <property type="term" value="C:cytoplasm"/>
    <property type="evidence" value="ECO:0007669"/>
    <property type="project" value="TreeGrafter"/>
</dbReference>
<dbReference type="InterPro" id="IPR002109">
    <property type="entry name" value="Glutaredoxin"/>
</dbReference>
<dbReference type="WBParaSite" id="HCON_00083250-00001">
    <property type="protein sequence ID" value="HCON_00083250-00001"/>
    <property type="gene ID" value="HCON_00083250"/>
</dbReference>
<feature type="domain" description="Glutaredoxin" evidence="3">
    <location>
        <begin position="140"/>
        <end position="207"/>
    </location>
</feature>
<dbReference type="InterPro" id="IPR014025">
    <property type="entry name" value="Glutaredoxin_subgr"/>
</dbReference>
<dbReference type="GO" id="GO:0015038">
    <property type="term" value="F:glutathione disulfide oxidoreductase activity"/>
    <property type="evidence" value="ECO:0007669"/>
    <property type="project" value="TreeGrafter"/>
</dbReference>
<keyword evidence="2" id="KW-1133">Transmembrane helix</keyword>
<dbReference type="PRINTS" id="PR00160">
    <property type="entry name" value="GLUTAREDOXIN"/>
</dbReference>
<dbReference type="OrthoDB" id="418495at2759"/>
<dbReference type="SUPFAM" id="SSF52833">
    <property type="entry name" value="Thioredoxin-like"/>
    <property type="match status" value="1"/>
</dbReference>
<keyword evidence="1" id="KW-0175">Coiled coil</keyword>
<keyword evidence="2" id="KW-0472">Membrane</keyword>